<sequence length="78" mass="9309">MAEKQERLLSKEELCEQKGMKVSKAEIDRVIDEICTLFSKLELGRVWTPHQLYFKFMEFLPKRRNTKDDVLSVSFWSP</sequence>
<protein>
    <submittedName>
        <fullName evidence="1 2">Uncharacterized protein</fullName>
    </submittedName>
</protein>
<evidence type="ECO:0000313" key="3">
    <source>
        <dbReference type="Proteomes" id="UP000002051"/>
    </source>
</evidence>
<keyword evidence="3" id="KW-1185">Reference proteome</keyword>
<dbReference type="Proteomes" id="UP000002051">
    <property type="component" value="Chromosome 8"/>
</dbReference>
<organism evidence="1 3">
    <name type="scientific">Medicago truncatula</name>
    <name type="common">Barrel medic</name>
    <name type="synonym">Medicago tribuloides</name>
    <dbReference type="NCBI Taxonomy" id="3880"/>
    <lineage>
        <taxon>Eukaryota</taxon>
        <taxon>Viridiplantae</taxon>
        <taxon>Streptophyta</taxon>
        <taxon>Embryophyta</taxon>
        <taxon>Tracheophyta</taxon>
        <taxon>Spermatophyta</taxon>
        <taxon>Magnoliopsida</taxon>
        <taxon>eudicotyledons</taxon>
        <taxon>Gunneridae</taxon>
        <taxon>Pentapetalae</taxon>
        <taxon>rosids</taxon>
        <taxon>fabids</taxon>
        <taxon>Fabales</taxon>
        <taxon>Fabaceae</taxon>
        <taxon>Papilionoideae</taxon>
        <taxon>50 kb inversion clade</taxon>
        <taxon>NPAAA clade</taxon>
        <taxon>Hologalegina</taxon>
        <taxon>IRL clade</taxon>
        <taxon>Trifolieae</taxon>
        <taxon>Medicago</taxon>
    </lineage>
</organism>
<accession>A0A072TPS0</accession>
<dbReference type="EnsemblPlants" id="KEH19504">
    <property type="protein sequence ID" value="KEH19504"/>
    <property type="gene ID" value="MTR_8g461570"/>
</dbReference>
<dbReference type="HOGENOM" id="CLU_2691539_0_0_1"/>
<dbReference type="AlphaFoldDB" id="A0A072TPS0"/>
<reference evidence="2" key="3">
    <citation type="submission" date="2015-04" db="UniProtKB">
        <authorList>
            <consortium name="EnsemblPlants"/>
        </authorList>
    </citation>
    <scope>IDENTIFICATION</scope>
    <source>
        <strain evidence="2">cv. Jemalong A17</strain>
    </source>
</reference>
<reference evidence="1 3" key="2">
    <citation type="journal article" date="2014" name="BMC Genomics">
        <title>An improved genome release (version Mt4.0) for the model legume Medicago truncatula.</title>
        <authorList>
            <person name="Tang H."/>
            <person name="Krishnakumar V."/>
            <person name="Bidwell S."/>
            <person name="Rosen B."/>
            <person name="Chan A."/>
            <person name="Zhou S."/>
            <person name="Gentzbittel L."/>
            <person name="Childs K.L."/>
            <person name="Yandell M."/>
            <person name="Gundlach H."/>
            <person name="Mayer K.F."/>
            <person name="Schwartz D.C."/>
            <person name="Town C.D."/>
        </authorList>
    </citation>
    <scope>GENOME REANNOTATION</scope>
    <source>
        <strain evidence="1">A17</strain>
        <strain evidence="2 3">cv. Jemalong A17</strain>
    </source>
</reference>
<reference evidence="1 3" key="1">
    <citation type="journal article" date="2011" name="Nature">
        <title>The Medicago genome provides insight into the evolution of rhizobial symbioses.</title>
        <authorList>
            <person name="Young N.D."/>
            <person name="Debelle F."/>
            <person name="Oldroyd G.E."/>
            <person name="Geurts R."/>
            <person name="Cannon S.B."/>
            <person name="Udvardi M.K."/>
            <person name="Benedito V.A."/>
            <person name="Mayer K.F."/>
            <person name="Gouzy J."/>
            <person name="Schoof H."/>
            <person name="Van de Peer Y."/>
            <person name="Proost S."/>
            <person name="Cook D.R."/>
            <person name="Meyers B.C."/>
            <person name="Spannagl M."/>
            <person name="Cheung F."/>
            <person name="De Mita S."/>
            <person name="Krishnakumar V."/>
            <person name="Gundlach H."/>
            <person name="Zhou S."/>
            <person name="Mudge J."/>
            <person name="Bharti A.K."/>
            <person name="Murray J.D."/>
            <person name="Naoumkina M.A."/>
            <person name="Rosen B."/>
            <person name="Silverstein K.A."/>
            <person name="Tang H."/>
            <person name="Rombauts S."/>
            <person name="Zhao P.X."/>
            <person name="Zhou P."/>
            <person name="Barbe V."/>
            <person name="Bardou P."/>
            <person name="Bechner M."/>
            <person name="Bellec A."/>
            <person name="Berger A."/>
            <person name="Berges H."/>
            <person name="Bidwell S."/>
            <person name="Bisseling T."/>
            <person name="Choisne N."/>
            <person name="Couloux A."/>
            <person name="Denny R."/>
            <person name="Deshpande S."/>
            <person name="Dai X."/>
            <person name="Doyle J.J."/>
            <person name="Dudez A.M."/>
            <person name="Farmer A.D."/>
            <person name="Fouteau S."/>
            <person name="Franken C."/>
            <person name="Gibelin C."/>
            <person name="Gish J."/>
            <person name="Goldstein S."/>
            <person name="Gonzalez A.J."/>
            <person name="Green P.J."/>
            <person name="Hallab A."/>
            <person name="Hartog M."/>
            <person name="Hua A."/>
            <person name="Humphray S.J."/>
            <person name="Jeong D.H."/>
            <person name="Jing Y."/>
            <person name="Jocker A."/>
            <person name="Kenton S.M."/>
            <person name="Kim D.J."/>
            <person name="Klee K."/>
            <person name="Lai H."/>
            <person name="Lang C."/>
            <person name="Lin S."/>
            <person name="Macmil S.L."/>
            <person name="Magdelenat G."/>
            <person name="Matthews L."/>
            <person name="McCorrison J."/>
            <person name="Monaghan E.L."/>
            <person name="Mun J.H."/>
            <person name="Najar F.Z."/>
            <person name="Nicholson C."/>
            <person name="Noirot C."/>
            <person name="O'Bleness M."/>
            <person name="Paule C.R."/>
            <person name="Poulain J."/>
            <person name="Prion F."/>
            <person name="Qin B."/>
            <person name="Qu C."/>
            <person name="Retzel E.F."/>
            <person name="Riddle C."/>
            <person name="Sallet E."/>
            <person name="Samain S."/>
            <person name="Samson N."/>
            <person name="Sanders I."/>
            <person name="Saurat O."/>
            <person name="Scarpelli C."/>
            <person name="Schiex T."/>
            <person name="Segurens B."/>
            <person name="Severin A.J."/>
            <person name="Sherrier D.J."/>
            <person name="Shi R."/>
            <person name="Sims S."/>
            <person name="Singer S.R."/>
            <person name="Sinharoy S."/>
            <person name="Sterck L."/>
            <person name="Viollet A."/>
            <person name="Wang B.B."/>
            <person name="Wang K."/>
            <person name="Wang M."/>
            <person name="Wang X."/>
            <person name="Warfsmann J."/>
            <person name="Weissenbach J."/>
            <person name="White D.D."/>
            <person name="White J.D."/>
            <person name="Wiley G.B."/>
            <person name="Wincker P."/>
            <person name="Xing Y."/>
            <person name="Yang L."/>
            <person name="Yao Z."/>
            <person name="Ying F."/>
            <person name="Zhai J."/>
            <person name="Zhou L."/>
            <person name="Zuber A."/>
            <person name="Denarie J."/>
            <person name="Dixon R.A."/>
            <person name="May G.D."/>
            <person name="Schwartz D.C."/>
            <person name="Rogers J."/>
            <person name="Quetier F."/>
            <person name="Town C.D."/>
            <person name="Roe B.A."/>
        </authorList>
    </citation>
    <scope>NUCLEOTIDE SEQUENCE [LARGE SCALE GENOMIC DNA]</scope>
    <source>
        <strain evidence="1">A17</strain>
        <strain evidence="2 3">cv. Jemalong A17</strain>
    </source>
</reference>
<name>A0A072TPS0_MEDTR</name>
<gene>
    <name evidence="1" type="ordered locus">MTR_8g461570</name>
</gene>
<proteinExistence type="predicted"/>
<evidence type="ECO:0000313" key="1">
    <source>
        <dbReference type="EMBL" id="KEH19504.1"/>
    </source>
</evidence>
<evidence type="ECO:0000313" key="2">
    <source>
        <dbReference type="EnsemblPlants" id="KEH19504"/>
    </source>
</evidence>
<dbReference type="EMBL" id="CM001224">
    <property type="protein sequence ID" value="KEH19504.1"/>
    <property type="molecule type" value="Genomic_DNA"/>
</dbReference>